<evidence type="ECO:0000313" key="3">
    <source>
        <dbReference type="EMBL" id="MEJ8569183.1"/>
    </source>
</evidence>
<dbReference type="AlphaFoldDB" id="A0AAW9RFZ8"/>
<dbReference type="InterPro" id="IPR007168">
    <property type="entry name" value="Phageshock_PspC_N"/>
</dbReference>
<feature type="transmembrane region" description="Helical" evidence="1">
    <location>
        <begin position="43"/>
        <end position="67"/>
    </location>
</feature>
<name>A0AAW9RFZ8_9GAMM</name>
<dbReference type="Proteomes" id="UP001359886">
    <property type="component" value="Unassembled WGS sequence"/>
</dbReference>
<organism evidence="3 4">
    <name type="scientific">Elongatibacter sediminis</name>
    <dbReference type="NCBI Taxonomy" id="3119006"/>
    <lineage>
        <taxon>Bacteria</taxon>
        <taxon>Pseudomonadati</taxon>
        <taxon>Pseudomonadota</taxon>
        <taxon>Gammaproteobacteria</taxon>
        <taxon>Chromatiales</taxon>
        <taxon>Wenzhouxiangellaceae</taxon>
        <taxon>Elongatibacter</taxon>
    </lineage>
</organism>
<dbReference type="EMBL" id="JAZHOG010000012">
    <property type="protein sequence ID" value="MEJ8569183.1"/>
    <property type="molecule type" value="Genomic_DNA"/>
</dbReference>
<dbReference type="RefSeq" id="WP_354696508.1">
    <property type="nucleotide sequence ID" value="NZ_JAZHOG010000012.1"/>
</dbReference>
<evidence type="ECO:0000259" key="2">
    <source>
        <dbReference type="Pfam" id="PF04024"/>
    </source>
</evidence>
<reference evidence="3 4" key="1">
    <citation type="submission" date="2024-02" db="EMBL/GenBank/DDBJ databases">
        <title>A novel Wenzhouxiangellaceae bacterium, isolated from coastal sediments.</title>
        <authorList>
            <person name="Du Z.-J."/>
            <person name="Ye Y.-Q."/>
            <person name="Zhang X.-Y."/>
        </authorList>
    </citation>
    <scope>NUCLEOTIDE SEQUENCE [LARGE SCALE GENOMIC DNA]</scope>
    <source>
        <strain evidence="3 4">CH-27</strain>
    </source>
</reference>
<keyword evidence="4" id="KW-1185">Reference proteome</keyword>
<feature type="domain" description="Phage shock protein PspC N-terminal" evidence="2">
    <location>
        <begin position="22"/>
        <end position="67"/>
    </location>
</feature>
<sequence>MTANCILQEIREALEGRPGQPLVLGVCQTLAERWGHEAWRIRLAVLIGCLIWTLPTLAAYVIAGFALSKTERRTRDFFSGLAVLARETTRKVTDALGRLFGDDGPEDYHSRGY</sequence>
<evidence type="ECO:0000313" key="4">
    <source>
        <dbReference type="Proteomes" id="UP001359886"/>
    </source>
</evidence>
<accession>A0AAW9RFZ8</accession>
<comment type="caution">
    <text evidence="3">The sequence shown here is derived from an EMBL/GenBank/DDBJ whole genome shotgun (WGS) entry which is preliminary data.</text>
</comment>
<keyword evidence="1" id="KW-0472">Membrane</keyword>
<keyword evidence="1" id="KW-1133">Transmembrane helix</keyword>
<proteinExistence type="predicted"/>
<dbReference type="Pfam" id="PF04024">
    <property type="entry name" value="PspC"/>
    <property type="match status" value="1"/>
</dbReference>
<gene>
    <name evidence="3" type="ORF">V3330_16250</name>
</gene>
<evidence type="ECO:0000256" key="1">
    <source>
        <dbReference type="SAM" id="Phobius"/>
    </source>
</evidence>
<keyword evidence="1" id="KW-0812">Transmembrane</keyword>
<protein>
    <submittedName>
        <fullName evidence="3">PspC domain-containing protein</fullName>
    </submittedName>
</protein>